<dbReference type="AlphaFoldDB" id="A0A0G0ULG5"/>
<keyword evidence="1" id="KW-1133">Transmembrane helix</keyword>
<protein>
    <submittedName>
        <fullName evidence="2">Uncharacterized protein</fullName>
    </submittedName>
</protein>
<keyword evidence="1" id="KW-0472">Membrane</keyword>
<evidence type="ECO:0000256" key="1">
    <source>
        <dbReference type="SAM" id="Phobius"/>
    </source>
</evidence>
<name>A0A0G0ULG5_9BACT</name>
<feature type="non-terminal residue" evidence="2">
    <location>
        <position position="64"/>
    </location>
</feature>
<gene>
    <name evidence="2" type="ORF">UU39_C0031G0001</name>
</gene>
<proteinExistence type="predicted"/>
<dbReference type="Proteomes" id="UP000034275">
    <property type="component" value="Unassembled WGS sequence"/>
</dbReference>
<feature type="transmembrane region" description="Helical" evidence="1">
    <location>
        <begin position="45"/>
        <end position="63"/>
    </location>
</feature>
<evidence type="ECO:0000313" key="2">
    <source>
        <dbReference type="EMBL" id="KKR89583.1"/>
    </source>
</evidence>
<evidence type="ECO:0000313" key="3">
    <source>
        <dbReference type="Proteomes" id="UP000034275"/>
    </source>
</evidence>
<organism evidence="2 3">
    <name type="scientific">Candidatus Woesebacteria bacterium GW2011_GWD1_41_12</name>
    <dbReference type="NCBI Taxonomy" id="1618593"/>
    <lineage>
        <taxon>Bacteria</taxon>
        <taxon>Candidatus Woeseibacteriota</taxon>
    </lineage>
</organism>
<sequence length="64" mass="7410">MFVKKIVLALLGLNILVNSVFNSFNVINSDTVWSYLLLPHFFKDMVYLASDTFILHYPISFLLI</sequence>
<comment type="caution">
    <text evidence="2">The sequence shown here is derived from an EMBL/GenBank/DDBJ whole genome shotgun (WGS) entry which is preliminary data.</text>
</comment>
<keyword evidence="1" id="KW-0812">Transmembrane</keyword>
<dbReference type="EMBL" id="LCAL01000031">
    <property type="protein sequence ID" value="KKR89583.1"/>
    <property type="molecule type" value="Genomic_DNA"/>
</dbReference>
<reference evidence="2 3" key="1">
    <citation type="journal article" date="2015" name="Nature">
        <title>rRNA introns, odd ribosomes, and small enigmatic genomes across a large radiation of phyla.</title>
        <authorList>
            <person name="Brown C.T."/>
            <person name="Hug L.A."/>
            <person name="Thomas B.C."/>
            <person name="Sharon I."/>
            <person name="Castelle C.J."/>
            <person name="Singh A."/>
            <person name="Wilkins M.J."/>
            <person name="Williams K.H."/>
            <person name="Banfield J.F."/>
        </authorList>
    </citation>
    <scope>NUCLEOTIDE SEQUENCE [LARGE SCALE GENOMIC DNA]</scope>
</reference>
<accession>A0A0G0ULG5</accession>